<reference evidence="2 3" key="1">
    <citation type="submission" date="2017-09" db="EMBL/GenBank/DDBJ databases">
        <authorList>
            <consortium name="International Durum Wheat Genome Sequencing Consortium (IDWGSC)"/>
            <person name="Milanesi L."/>
        </authorList>
    </citation>
    <scope>NUCLEOTIDE SEQUENCE [LARGE SCALE GENOMIC DNA]</scope>
    <source>
        <strain evidence="3">cv. Svevo</strain>
    </source>
</reference>
<dbReference type="EMBL" id="LT934112">
    <property type="protein sequence ID" value="VAH24074.1"/>
    <property type="molecule type" value="Genomic_DNA"/>
</dbReference>
<organism evidence="2 3">
    <name type="scientific">Triticum turgidum subsp. durum</name>
    <name type="common">Durum wheat</name>
    <name type="synonym">Triticum durum</name>
    <dbReference type="NCBI Taxonomy" id="4567"/>
    <lineage>
        <taxon>Eukaryota</taxon>
        <taxon>Viridiplantae</taxon>
        <taxon>Streptophyta</taxon>
        <taxon>Embryophyta</taxon>
        <taxon>Tracheophyta</taxon>
        <taxon>Spermatophyta</taxon>
        <taxon>Magnoliopsida</taxon>
        <taxon>Liliopsida</taxon>
        <taxon>Poales</taxon>
        <taxon>Poaceae</taxon>
        <taxon>BOP clade</taxon>
        <taxon>Pooideae</taxon>
        <taxon>Triticodae</taxon>
        <taxon>Triticeae</taxon>
        <taxon>Triticinae</taxon>
        <taxon>Triticum</taxon>
    </lineage>
</organism>
<dbReference type="Proteomes" id="UP000324705">
    <property type="component" value="Chromosome 1B"/>
</dbReference>
<accession>A0A9R0R7F4</accession>
<dbReference type="Gene3D" id="3.30.420.10">
    <property type="entry name" value="Ribonuclease H-like superfamily/Ribonuclease H"/>
    <property type="match status" value="1"/>
</dbReference>
<dbReference type="InterPro" id="IPR036397">
    <property type="entry name" value="RNaseH_sf"/>
</dbReference>
<gene>
    <name evidence="2" type="ORF">TRITD_1Bv1G229290</name>
</gene>
<dbReference type="Gramene" id="TRITD1Bv1G229290.2">
    <property type="protein sequence ID" value="TRITD1Bv1G229290.2"/>
    <property type="gene ID" value="TRITD1Bv1G229290"/>
</dbReference>
<evidence type="ECO:0000256" key="1">
    <source>
        <dbReference type="SAM" id="MobiDB-lite"/>
    </source>
</evidence>
<protein>
    <submittedName>
        <fullName evidence="2">Uncharacterized protein</fullName>
    </submittedName>
</protein>
<dbReference type="GO" id="GO:0003676">
    <property type="term" value="F:nucleic acid binding"/>
    <property type="evidence" value="ECO:0007669"/>
    <property type="project" value="InterPro"/>
</dbReference>
<evidence type="ECO:0000313" key="3">
    <source>
        <dbReference type="Proteomes" id="UP000324705"/>
    </source>
</evidence>
<evidence type="ECO:0000313" key="2">
    <source>
        <dbReference type="EMBL" id="VAH24074.1"/>
    </source>
</evidence>
<keyword evidence="3" id="KW-1185">Reference proteome</keyword>
<feature type="region of interest" description="Disordered" evidence="1">
    <location>
        <begin position="72"/>
        <end position="97"/>
    </location>
</feature>
<proteinExistence type="predicted"/>
<name>A0A9R0R7F4_TRITD</name>
<sequence>MCAHAGMIVTRRGQRITMFCMMRSASVGMSSRSLCTRSPMCMWTAYISYAAPIAYAHLAAAQVGTFMKFEDMSDTSSSQGGGHTSAGSAPVPELPRLHEKVRSSMFFC</sequence>
<dbReference type="AlphaFoldDB" id="A0A9R0R7F4"/>